<evidence type="ECO:0000313" key="5">
    <source>
        <dbReference type="Proteomes" id="UP000242188"/>
    </source>
</evidence>
<feature type="compositionally biased region" description="Basic residues" evidence="1">
    <location>
        <begin position="87"/>
        <end position="99"/>
    </location>
</feature>
<dbReference type="InterPro" id="IPR009057">
    <property type="entry name" value="Homeodomain-like_sf"/>
</dbReference>
<sequence>MMEDISLISPKKRKRKHKRMSRSEEDISSDHLSSEKDLDTSLSTVYNSYSDENREKKRKKKKKHKRDHDEHGNESTVNVNESEFCTKQKKKKKKKHSKKTAGLPCVYGINHQKEHLNGEAEHSSPSKRKAENGCSNSAGPSESPQETENGTNEEIDSVDNGDTSEDQDKTTRKSSSKSTKQRKQSRQKSIAALTLTEAETAIVHSGKFSSRQKDVDDLKEMGISLRVGKWLLQEDEILMENFESIKNDTVVDIDNEFLMQLLFLNLIGCAKMELSRVKTFLKESSFHVRLAGNLRRTPESVMDRARKILPAWNTGPFTDKEERKLLKLVGEYGNQWTIIGFHLNRSRNSVLDHYRIIKDGQRKKGKWTEDETNDLLQVISEVMQVDDLLSLPHFNMPWNRIGQRMSNRNGKQCRSHWVYQIRPMLVQGSDKKKNLNRDEVVAEILQLDIETESDIDWVDLMEKIPEAGTPQQLMYMWQKIKSSIAGVDRMTFDEIRDALQ</sequence>
<feature type="compositionally biased region" description="Polar residues" evidence="1">
    <location>
        <begin position="133"/>
        <end position="150"/>
    </location>
</feature>
<comment type="caution">
    <text evidence="4">The sequence shown here is derived from an EMBL/GenBank/DDBJ whole genome shotgun (WGS) entry which is preliminary data.</text>
</comment>
<dbReference type="Pfam" id="PF13921">
    <property type="entry name" value="Myb_DNA-bind_6"/>
    <property type="match status" value="1"/>
</dbReference>
<feature type="domain" description="HTH myb-type" evidence="3">
    <location>
        <begin position="309"/>
        <end position="362"/>
    </location>
</feature>
<dbReference type="PANTHER" id="PTHR46760:SF1">
    <property type="entry name" value="TRANSCRIPTION TERMINATION FACTOR 1"/>
    <property type="match status" value="1"/>
</dbReference>
<proteinExistence type="predicted"/>
<feature type="domain" description="Myb-like" evidence="2">
    <location>
        <begin position="359"/>
        <end position="421"/>
    </location>
</feature>
<feature type="compositionally biased region" description="Basic residues" evidence="1">
    <location>
        <begin position="10"/>
        <end position="20"/>
    </location>
</feature>
<dbReference type="AlphaFoldDB" id="A0A210R598"/>
<organism evidence="4 5">
    <name type="scientific">Mizuhopecten yessoensis</name>
    <name type="common">Japanese scallop</name>
    <name type="synonym">Patinopecten yessoensis</name>
    <dbReference type="NCBI Taxonomy" id="6573"/>
    <lineage>
        <taxon>Eukaryota</taxon>
        <taxon>Metazoa</taxon>
        <taxon>Spiralia</taxon>
        <taxon>Lophotrochozoa</taxon>
        <taxon>Mollusca</taxon>
        <taxon>Bivalvia</taxon>
        <taxon>Autobranchia</taxon>
        <taxon>Pteriomorphia</taxon>
        <taxon>Pectinida</taxon>
        <taxon>Pectinoidea</taxon>
        <taxon>Pectinidae</taxon>
        <taxon>Mizuhopecten</taxon>
    </lineage>
</organism>
<dbReference type="CDD" id="cd00167">
    <property type="entry name" value="SANT"/>
    <property type="match status" value="2"/>
</dbReference>
<dbReference type="OrthoDB" id="6091395at2759"/>
<feature type="domain" description="Myb-like" evidence="2">
    <location>
        <begin position="309"/>
        <end position="358"/>
    </location>
</feature>
<evidence type="ECO:0000256" key="1">
    <source>
        <dbReference type="SAM" id="MobiDB-lite"/>
    </source>
</evidence>
<evidence type="ECO:0000259" key="3">
    <source>
        <dbReference type="PROSITE" id="PS51294"/>
    </source>
</evidence>
<dbReference type="STRING" id="6573.A0A210R598"/>
<dbReference type="InterPro" id="IPR001005">
    <property type="entry name" value="SANT/Myb"/>
</dbReference>
<dbReference type="SMART" id="SM00717">
    <property type="entry name" value="SANT"/>
    <property type="match status" value="2"/>
</dbReference>
<dbReference type="PROSITE" id="PS50090">
    <property type="entry name" value="MYB_LIKE"/>
    <property type="match status" value="2"/>
</dbReference>
<dbReference type="EMBL" id="NEDP02000262">
    <property type="protein sequence ID" value="OWF56202.1"/>
    <property type="molecule type" value="Genomic_DNA"/>
</dbReference>
<dbReference type="PROSITE" id="PS51294">
    <property type="entry name" value="HTH_MYB"/>
    <property type="match status" value="2"/>
</dbReference>
<dbReference type="InterPro" id="IPR017930">
    <property type="entry name" value="Myb_dom"/>
</dbReference>
<dbReference type="GO" id="GO:0006363">
    <property type="term" value="P:termination of RNA polymerase I transcription"/>
    <property type="evidence" value="ECO:0007669"/>
    <property type="project" value="TreeGrafter"/>
</dbReference>
<dbReference type="SUPFAM" id="SSF46689">
    <property type="entry name" value="Homeodomain-like"/>
    <property type="match status" value="2"/>
</dbReference>
<dbReference type="PANTHER" id="PTHR46760">
    <property type="entry name" value="TRANSCRIPTION TERMINATION FACTOR 1"/>
    <property type="match status" value="1"/>
</dbReference>
<name>A0A210R598_MIZYE</name>
<protein>
    <submittedName>
        <fullName evidence="4">Cyclin-D-binding Myb-like transcription factor 1</fullName>
    </submittedName>
</protein>
<gene>
    <name evidence="4" type="ORF">KP79_PYT21536</name>
</gene>
<feature type="compositionally biased region" description="Polar residues" evidence="1">
    <location>
        <begin position="40"/>
        <end position="50"/>
    </location>
</feature>
<feature type="compositionally biased region" description="Basic residues" evidence="1">
    <location>
        <begin position="172"/>
        <end position="186"/>
    </location>
</feature>
<evidence type="ECO:0000259" key="2">
    <source>
        <dbReference type="PROSITE" id="PS50090"/>
    </source>
</evidence>
<feature type="region of interest" description="Disordered" evidence="1">
    <location>
        <begin position="1"/>
        <end position="191"/>
    </location>
</feature>
<evidence type="ECO:0000313" key="4">
    <source>
        <dbReference type="EMBL" id="OWF56202.1"/>
    </source>
</evidence>
<feature type="compositionally biased region" description="Basic and acidic residues" evidence="1">
    <location>
        <begin position="21"/>
        <end position="39"/>
    </location>
</feature>
<dbReference type="Gene3D" id="1.10.10.60">
    <property type="entry name" value="Homeodomain-like"/>
    <property type="match status" value="2"/>
</dbReference>
<reference evidence="4 5" key="1">
    <citation type="journal article" date="2017" name="Nat. Ecol. Evol.">
        <title>Scallop genome provides insights into evolution of bilaterian karyotype and development.</title>
        <authorList>
            <person name="Wang S."/>
            <person name="Zhang J."/>
            <person name="Jiao W."/>
            <person name="Li J."/>
            <person name="Xun X."/>
            <person name="Sun Y."/>
            <person name="Guo X."/>
            <person name="Huan P."/>
            <person name="Dong B."/>
            <person name="Zhang L."/>
            <person name="Hu X."/>
            <person name="Sun X."/>
            <person name="Wang J."/>
            <person name="Zhao C."/>
            <person name="Wang Y."/>
            <person name="Wang D."/>
            <person name="Huang X."/>
            <person name="Wang R."/>
            <person name="Lv J."/>
            <person name="Li Y."/>
            <person name="Zhang Z."/>
            <person name="Liu B."/>
            <person name="Lu W."/>
            <person name="Hui Y."/>
            <person name="Liang J."/>
            <person name="Zhou Z."/>
            <person name="Hou R."/>
            <person name="Li X."/>
            <person name="Liu Y."/>
            <person name="Li H."/>
            <person name="Ning X."/>
            <person name="Lin Y."/>
            <person name="Zhao L."/>
            <person name="Xing Q."/>
            <person name="Dou J."/>
            <person name="Li Y."/>
            <person name="Mao J."/>
            <person name="Guo H."/>
            <person name="Dou H."/>
            <person name="Li T."/>
            <person name="Mu C."/>
            <person name="Jiang W."/>
            <person name="Fu Q."/>
            <person name="Fu X."/>
            <person name="Miao Y."/>
            <person name="Liu J."/>
            <person name="Yu Q."/>
            <person name="Li R."/>
            <person name="Liao H."/>
            <person name="Li X."/>
            <person name="Kong Y."/>
            <person name="Jiang Z."/>
            <person name="Chourrout D."/>
            <person name="Li R."/>
            <person name="Bao Z."/>
        </authorList>
    </citation>
    <scope>NUCLEOTIDE SEQUENCE [LARGE SCALE GENOMIC DNA]</scope>
    <source>
        <strain evidence="4 5">PY_sf001</strain>
    </source>
</reference>
<dbReference type="GO" id="GO:0003682">
    <property type="term" value="F:chromatin binding"/>
    <property type="evidence" value="ECO:0007669"/>
    <property type="project" value="TreeGrafter"/>
</dbReference>
<dbReference type="Proteomes" id="UP000242188">
    <property type="component" value="Unassembled WGS sequence"/>
</dbReference>
<feature type="compositionally biased region" description="Acidic residues" evidence="1">
    <location>
        <begin position="151"/>
        <end position="165"/>
    </location>
</feature>
<accession>A0A210R598</accession>
<dbReference type="InterPro" id="IPR053078">
    <property type="entry name" value="TTF1-like"/>
</dbReference>
<dbReference type="GO" id="GO:0005730">
    <property type="term" value="C:nucleolus"/>
    <property type="evidence" value="ECO:0007669"/>
    <property type="project" value="TreeGrafter"/>
</dbReference>
<feature type="compositionally biased region" description="Basic and acidic residues" evidence="1">
    <location>
        <begin position="111"/>
        <end position="131"/>
    </location>
</feature>
<feature type="domain" description="HTH myb-type" evidence="3">
    <location>
        <begin position="398"/>
        <end position="425"/>
    </location>
</feature>
<feature type="compositionally biased region" description="Basic residues" evidence="1">
    <location>
        <begin position="56"/>
        <end position="66"/>
    </location>
</feature>
<feature type="compositionally biased region" description="Polar residues" evidence="1">
    <location>
        <begin position="74"/>
        <end position="85"/>
    </location>
</feature>
<keyword evidence="5" id="KW-1185">Reference proteome</keyword>